<dbReference type="EMBL" id="QOQD01000006">
    <property type="protein sequence ID" value="RCL73559.1"/>
    <property type="molecule type" value="Genomic_DNA"/>
</dbReference>
<dbReference type="InterPro" id="IPR000994">
    <property type="entry name" value="Pept_M24"/>
</dbReference>
<dbReference type="PANTHER" id="PTHR46112:SF3">
    <property type="entry name" value="AMINOPEPTIDASE YPDF"/>
    <property type="match status" value="1"/>
</dbReference>
<dbReference type="GO" id="GO:0004177">
    <property type="term" value="F:aminopeptidase activity"/>
    <property type="evidence" value="ECO:0007669"/>
    <property type="project" value="UniProtKB-KW"/>
</dbReference>
<sequence>MQIPFNIDKLDRLLDAEGIDFLLINDKNTAQYLLGGYKFFFFAQKDAIGISRYLPTLGYPKFKPEDAFYIGHMLESQQQEVEPLWINNIQNIQWNTKQAGEEAAKKIKKLGYSDKKIGIEFCNTPTDTYMALKENLPDAEFVDVLVLMQELRAVKTEFELNLLRNSSNFITTSMEKVMKGTKPGTDTKSIAQALKEEETNFGMNFEYCLVAAGNSYNRTPSDKLFWNKGDILSLDSGANIDGYLGDLCRMAVIGEPTDTMIDLLSQVRSINDAPRKVIHQGITGQDLLEEAYKEISCCDKNLDFKFVAHGMGMIQHEAPHIYDKGIIPYPAPYKDKALESGMVLSIETDLKYDGIGFIKLEDTVIVTENGFEAFGDNIRDWVSNENA</sequence>
<dbReference type="CDD" id="cd01066">
    <property type="entry name" value="APP_MetAP"/>
    <property type="match status" value="1"/>
</dbReference>
<dbReference type="PRINTS" id="PR00599">
    <property type="entry name" value="MAPEPTIDASE"/>
</dbReference>
<name>A0A368DNZ4_9PROT</name>
<proteinExistence type="predicted"/>
<dbReference type="Gene3D" id="3.40.350.10">
    <property type="entry name" value="Creatinase/prolidase N-terminal domain"/>
    <property type="match status" value="1"/>
</dbReference>
<protein>
    <submittedName>
        <fullName evidence="3">Aminopeptidase P family protein</fullName>
    </submittedName>
</protein>
<dbReference type="Proteomes" id="UP000253570">
    <property type="component" value="Unassembled WGS sequence"/>
</dbReference>
<dbReference type="Pfam" id="PF00557">
    <property type="entry name" value="Peptidase_M24"/>
    <property type="match status" value="1"/>
</dbReference>
<dbReference type="SUPFAM" id="SSF53092">
    <property type="entry name" value="Creatinase/prolidase N-terminal domain"/>
    <property type="match status" value="1"/>
</dbReference>
<gene>
    <name evidence="3" type="ORF">DBW71_03520</name>
</gene>
<dbReference type="InterPro" id="IPR029149">
    <property type="entry name" value="Creatin/AminoP/Spt16_N"/>
</dbReference>
<organism evidence="3 4">
    <name type="scientific">PS1 clade bacterium</name>
    <dbReference type="NCBI Taxonomy" id="2175152"/>
    <lineage>
        <taxon>Bacteria</taxon>
        <taxon>Pseudomonadati</taxon>
        <taxon>Pseudomonadota</taxon>
        <taxon>Alphaproteobacteria</taxon>
        <taxon>PS1 clade</taxon>
    </lineage>
</organism>
<feature type="domain" description="Peptidase M24" evidence="1">
    <location>
        <begin position="162"/>
        <end position="368"/>
    </location>
</feature>
<keyword evidence="3" id="KW-0031">Aminopeptidase</keyword>
<accession>A0A368DNZ4</accession>
<dbReference type="InterPro" id="IPR001714">
    <property type="entry name" value="Pept_M24_MAP"/>
</dbReference>
<keyword evidence="3" id="KW-0378">Hydrolase</keyword>
<reference evidence="3 4" key="1">
    <citation type="journal article" date="2018" name="Microbiome">
        <title>Fine metagenomic profile of the Mediterranean stratified and mixed water columns revealed by assembly and recruitment.</title>
        <authorList>
            <person name="Haro-Moreno J.M."/>
            <person name="Lopez-Perez M."/>
            <person name="De La Torre J.R."/>
            <person name="Picazo A."/>
            <person name="Camacho A."/>
            <person name="Rodriguez-Valera F."/>
        </authorList>
    </citation>
    <scope>NUCLEOTIDE SEQUENCE [LARGE SCALE GENOMIC DNA]</scope>
    <source>
        <strain evidence="3">MED-G57</strain>
    </source>
</reference>
<dbReference type="Gene3D" id="3.90.230.10">
    <property type="entry name" value="Creatinase/methionine aminopeptidase superfamily"/>
    <property type="match status" value="1"/>
</dbReference>
<dbReference type="InterPro" id="IPR050659">
    <property type="entry name" value="Peptidase_M24B"/>
</dbReference>
<dbReference type="InterPro" id="IPR000587">
    <property type="entry name" value="Creatinase_N"/>
</dbReference>
<keyword evidence="3" id="KW-0645">Protease</keyword>
<dbReference type="Pfam" id="PF01321">
    <property type="entry name" value="Creatinase_N"/>
    <property type="match status" value="1"/>
</dbReference>
<evidence type="ECO:0000313" key="4">
    <source>
        <dbReference type="Proteomes" id="UP000253570"/>
    </source>
</evidence>
<dbReference type="GO" id="GO:0008235">
    <property type="term" value="F:metalloexopeptidase activity"/>
    <property type="evidence" value="ECO:0007669"/>
    <property type="project" value="UniProtKB-ARBA"/>
</dbReference>
<comment type="caution">
    <text evidence="3">The sequence shown here is derived from an EMBL/GenBank/DDBJ whole genome shotgun (WGS) entry which is preliminary data.</text>
</comment>
<evidence type="ECO:0000313" key="3">
    <source>
        <dbReference type="EMBL" id="RCL73559.1"/>
    </source>
</evidence>
<evidence type="ECO:0000259" key="2">
    <source>
        <dbReference type="Pfam" id="PF01321"/>
    </source>
</evidence>
<dbReference type="InterPro" id="IPR036005">
    <property type="entry name" value="Creatinase/aminopeptidase-like"/>
</dbReference>
<dbReference type="PANTHER" id="PTHR46112">
    <property type="entry name" value="AMINOPEPTIDASE"/>
    <property type="match status" value="1"/>
</dbReference>
<feature type="domain" description="Creatinase N-terminal" evidence="2">
    <location>
        <begin position="7"/>
        <end position="154"/>
    </location>
</feature>
<dbReference type="AlphaFoldDB" id="A0A368DNZ4"/>
<dbReference type="SUPFAM" id="SSF55920">
    <property type="entry name" value="Creatinase/aminopeptidase"/>
    <property type="match status" value="1"/>
</dbReference>
<evidence type="ECO:0000259" key="1">
    <source>
        <dbReference type="Pfam" id="PF00557"/>
    </source>
</evidence>